<dbReference type="Proteomes" id="UP000178835">
    <property type="component" value="Unassembled WGS sequence"/>
</dbReference>
<dbReference type="InterPro" id="IPR029459">
    <property type="entry name" value="EFTU-type"/>
</dbReference>
<evidence type="ECO:0000256" key="7">
    <source>
        <dbReference type="NCBIfam" id="TIGR00487"/>
    </source>
</evidence>
<evidence type="ECO:0000259" key="9">
    <source>
        <dbReference type="PROSITE" id="PS51722"/>
    </source>
</evidence>
<protein>
    <recommendedName>
        <fullName evidence="2 7">Translation initiation factor IF-2</fullName>
    </recommendedName>
</protein>
<dbReference type="AlphaFoldDB" id="A0A1G2HFD3"/>
<dbReference type="SUPFAM" id="SSF50447">
    <property type="entry name" value="Translation proteins"/>
    <property type="match status" value="2"/>
</dbReference>
<dbReference type="GO" id="GO:0005525">
    <property type="term" value="F:GTP binding"/>
    <property type="evidence" value="ECO:0007669"/>
    <property type="project" value="UniProtKB-KW"/>
</dbReference>
<feature type="domain" description="Tr-type G" evidence="9">
    <location>
        <begin position="9"/>
        <end position="178"/>
    </location>
</feature>
<sequence>MTDKEKQKVKPPTVVILGHVDHGKTSILDYIRQSKVAEGETGGITQHTGAYQVEQGGKTITFIDTPGHEAFSAMRSRGVKVADVAVLVIAADDGIMPQTKEALTIIQKAGLPFVVAINKIDKPGTDVQKVKNQLLENNVLLEGYGGQVPNVELSAKTGQGIDDLLDMINLVAELEELKIDEEGNTEAVVIESSMDPKRGPMATLIVKKGILKKNSIIAGTSVWAKVKTMEDFKGGSISEAGPSTPVIIIGLNAVPRVGEKFIEVGSVKDAEERVVKKQRKEKEGRILEPIEGQTVINIVLKADVDGTLEAVRSVLRSIENEKVGIRILDEGVGEITDSDIRLAEGGNALVVGFRVAPNQVAKNMLQQKKIKVVSFNTIYELVEGVREAMLGFLKPSVIEEVTGKIKVLKIFRSEKNRMIIGGKVIDGHVRRGAMLDVIRGDKKEGQGKLNQIKSVDKVIEEAKKGEELGMLFEGSVKIEEGDILEAVEKKREEASL</sequence>
<evidence type="ECO:0000256" key="1">
    <source>
        <dbReference type="ARBA" id="ARBA00007733"/>
    </source>
</evidence>
<dbReference type="InterPro" id="IPR015760">
    <property type="entry name" value="TIF_IF2"/>
</dbReference>
<keyword evidence="4" id="KW-0547">Nucleotide-binding</keyword>
<comment type="similarity">
    <text evidence="1 8">Belongs to the TRAFAC class translation factor GTPase superfamily. Classic translation factor GTPase family. IF-2 subfamily.</text>
</comment>
<dbReference type="GO" id="GO:0003743">
    <property type="term" value="F:translation initiation factor activity"/>
    <property type="evidence" value="ECO:0007669"/>
    <property type="project" value="UniProtKB-UniRule"/>
</dbReference>
<organism evidence="10 11">
    <name type="scientific">Candidatus Spechtbacteria bacterium RIFCSPLOWO2_01_FULL_43_12</name>
    <dbReference type="NCBI Taxonomy" id="1802162"/>
    <lineage>
        <taxon>Bacteria</taxon>
        <taxon>Candidatus Spechtiibacteriota</taxon>
    </lineage>
</organism>
<dbReference type="CDD" id="cd01887">
    <property type="entry name" value="IF2_eIF5B"/>
    <property type="match status" value="1"/>
</dbReference>
<dbReference type="SUPFAM" id="SSF52540">
    <property type="entry name" value="P-loop containing nucleoside triphosphate hydrolases"/>
    <property type="match status" value="1"/>
</dbReference>
<dbReference type="CDD" id="cd03702">
    <property type="entry name" value="IF2_mtIF2_II"/>
    <property type="match status" value="1"/>
</dbReference>
<dbReference type="InterPro" id="IPR044145">
    <property type="entry name" value="IF2_II"/>
</dbReference>
<evidence type="ECO:0000256" key="2">
    <source>
        <dbReference type="ARBA" id="ARBA00020675"/>
    </source>
</evidence>
<dbReference type="PANTHER" id="PTHR43381">
    <property type="entry name" value="TRANSLATION INITIATION FACTOR IF-2-RELATED"/>
    <property type="match status" value="1"/>
</dbReference>
<dbReference type="InterPro" id="IPR023115">
    <property type="entry name" value="TIF_IF2_dom3"/>
</dbReference>
<dbReference type="PANTHER" id="PTHR43381:SF4">
    <property type="entry name" value="EUKARYOTIC TRANSLATION INITIATION FACTOR 5B"/>
    <property type="match status" value="1"/>
</dbReference>
<evidence type="ECO:0000256" key="4">
    <source>
        <dbReference type="ARBA" id="ARBA00022741"/>
    </source>
</evidence>
<keyword evidence="3 8" id="KW-0396">Initiation factor</keyword>
<dbReference type="Pfam" id="PF22042">
    <property type="entry name" value="EF-G_D2"/>
    <property type="match status" value="1"/>
</dbReference>
<dbReference type="InterPro" id="IPR009000">
    <property type="entry name" value="Transl_B-barrel_sf"/>
</dbReference>
<dbReference type="Gene3D" id="2.40.30.10">
    <property type="entry name" value="Translation factors"/>
    <property type="match status" value="2"/>
</dbReference>
<dbReference type="SUPFAM" id="SSF52156">
    <property type="entry name" value="Initiation factor IF2/eIF5b, domain 3"/>
    <property type="match status" value="1"/>
</dbReference>
<dbReference type="NCBIfam" id="TIGR00231">
    <property type="entry name" value="small_GTP"/>
    <property type="match status" value="1"/>
</dbReference>
<evidence type="ECO:0000256" key="6">
    <source>
        <dbReference type="ARBA" id="ARBA00023134"/>
    </source>
</evidence>
<name>A0A1G2HFD3_9BACT</name>
<dbReference type="InterPro" id="IPR000795">
    <property type="entry name" value="T_Tr_GTP-bd_dom"/>
</dbReference>
<accession>A0A1G2HFD3</accession>
<dbReference type="InterPro" id="IPR027417">
    <property type="entry name" value="P-loop_NTPase"/>
</dbReference>
<dbReference type="GO" id="GO:0003924">
    <property type="term" value="F:GTPase activity"/>
    <property type="evidence" value="ECO:0007669"/>
    <property type="project" value="InterPro"/>
</dbReference>
<dbReference type="Gene3D" id="3.40.50.300">
    <property type="entry name" value="P-loop containing nucleotide triphosphate hydrolases"/>
    <property type="match status" value="1"/>
</dbReference>
<dbReference type="Pfam" id="PF11987">
    <property type="entry name" value="IF-2"/>
    <property type="match status" value="1"/>
</dbReference>
<dbReference type="InterPro" id="IPR000178">
    <property type="entry name" value="TF_IF2_bacterial-like"/>
</dbReference>
<gene>
    <name evidence="10" type="ORF">A2919_00285</name>
</gene>
<dbReference type="FunFam" id="3.40.50.300:FF:000019">
    <property type="entry name" value="Translation initiation factor IF-2"/>
    <property type="match status" value="1"/>
</dbReference>
<comment type="function">
    <text evidence="8">One of the essential components for the initiation of protein synthesis. Protects formylmethionyl-tRNA from spontaneous hydrolysis and promotes its binding to the 30S ribosomal subunits. Also involved in the hydrolysis of GTP during the formation of the 70S ribosomal complex.</text>
</comment>
<dbReference type="NCBIfam" id="TIGR00487">
    <property type="entry name" value="IF-2"/>
    <property type="match status" value="1"/>
</dbReference>
<proteinExistence type="inferred from homology"/>
<dbReference type="PROSITE" id="PS51722">
    <property type="entry name" value="G_TR_2"/>
    <property type="match status" value="1"/>
</dbReference>
<dbReference type="EMBL" id="MHOH01000004">
    <property type="protein sequence ID" value="OGZ61184.1"/>
    <property type="molecule type" value="Genomic_DNA"/>
</dbReference>
<evidence type="ECO:0000256" key="8">
    <source>
        <dbReference type="RuleBase" id="RU000644"/>
    </source>
</evidence>
<evidence type="ECO:0000313" key="10">
    <source>
        <dbReference type="EMBL" id="OGZ61184.1"/>
    </source>
</evidence>
<dbReference type="InterPro" id="IPR036925">
    <property type="entry name" value="TIF_IF2_dom3_sf"/>
</dbReference>
<evidence type="ECO:0000256" key="5">
    <source>
        <dbReference type="ARBA" id="ARBA00022917"/>
    </source>
</evidence>
<evidence type="ECO:0000256" key="3">
    <source>
        <dbReference type="ARBA" id="ARBA00022540"/>
    </source>
</evidence>
<dbReference type="InterPro" id="IPR005225">
    <property type="entry name" value="Small_GTP-bd"/>
</dbReference>
<dbReference type="InterPro" id="IPR053905">
    <property type="entry name" value="EF-G-like_DII"/>
</dbReference>
<dbReference type="FunFam" id="3.40.50.10050:FF:000001">
    <property type="entry name" value="Translation initiation factor IF-2"/>
    <property type="match status" value="1"/>
</dbReference>
<reference evidence="10 11" key="1">
    <citation type="journal article" date="2016" name="Nat. Commun.">
        <title>Thousands of microbial genomes shed light on interconnected biogeochemical processes in an aquifer system.</title>
        <authorList>
            <person name="Anantharaman K."/>
            <person name="Brown C.T."/>
            <person name="Hug L.A."/>
            <person name="Sharon I."/>
            <person name="Castelle C.J."/>
            <person name="Probst A.J."/>
            <person name="Thomas B.C."/>
            <person name="Singh A."/>
            <person name="Wilkins M.J."/>
            <person name="Karaoz U."/>
            <person name="Brodie E.L."/>
            <person name="Williams K.H."/>
            <person name="Hubbard S.S."/>
            <person name="Banfield J.F."/>
        </authorList>
    </citation>
    <scope>NUCLEOTIDE SEQUENCE [LARGE SCALE GENOMIC DNA]</scope>
</reference>
<dbReference type="Gene3D" id="3.40.50.10050">
    <property type="entry name" value="Translation initiation factor IF- 2, domain 3"/>
    <property type="match status" value="1"/>
</dbReference>
<evidence type="ECO:0000313" key="11">
    <source>
        <dbReference type="Proteomes" id="UP000178835"/>
    </source>
</evidence>
<dbReference type="Pfam" id="PF00009">
    <property type="entry name" value="GTP_EFTU"/>
    <property type="match status" value="1"/>
</dbReference>
<keyword evidence="6" id="KW-0342">GTP-binding</keyword>
<dbReference type="Pfam" id="PF14578">
    <property type="entry name" value="GTP_EFTU_D4"/>
    <property type="match status" value="1"/>
</dbReference>
<comment type="caution">
    <text evidence="10">The sequence shown here is derived from an EMBL/GenBank/DDBJ whole genome shotgun (WGS) entry which is preliminary data.</text>
</comment>
<keyword evidence="5 8" id="KW-0648">Protein biosynthesis</keyword>
<dbReference type="GO" id="GO:0005737">
    <property type="term" value="C:cytoplasm"/>
    <property type="evidence" value="ECO:0007669"/>
    <property type="project" value="UniProtKB-UniRule"/>
</dbReference>